<name>A0A1T2L1P1_9GAMM</name>
<proteinExistence type="predicted"/>
<comment type="caution">
    <text evidence="3">The sequence shown here is derived from an EMBL/GenBank/DDBJ whole genome shotgun (WGS) entry which is preliminary data.</text>
</comment>
<dbReference type="GO" id="GO:0004222">
    <property type="term" value="F:metalloendopeptidase activity"/>
    <property type="evidence" value="ECO:0007669"/>
    <property type="project" value="TreeGrafter"/>
</dbReference>
<dbReference type="Pfam" id="PF01551">
    <property type="entry name" value="Peptidase_M23"/>
    <property type="match status" value="1"/>
</dbReference>
<keyword evidence="4" id="KW-1185">Reference proteome</keyword>
<sequence length="281" mass="30391">MGRRSTTLLLIISALLLTGFKPFGGGGGMKGKFRSEEGGKKMEINHPFSPMGSSYSQIKAGGLVETGLKPIYPANADCPDIDSPFAATTRGDGSRRSQRFFHGHHSGSDIPIPEGTPILAVAAGTVVEVSEGANIGGLALILQHSPEQTGLPLWSYSQYKHLQQLPDYKVGDRLNMGDTVGNTGTTGTTGGYYGASGHSHLHLALFTSPNDRYEKRRSFIPDQGKWLDLMALYRGEPFDSRALADLPRGEKKVTIPYRLTTGETVPVETKVIWPYACKPRS</sequence>
<dbReference type="EMBL" id="MPRL01000065">
    <property type="protein sequence ID" value="OOZ38991.1"/>
    <property type="molecule type" value="Genomic_DNA"/>
</dbReference>
<evidence type="ECO:0000313" key="4">
    <source>
        <dbReference type="Proteomes" id="UP000191110"/>
    </source>
</evidence>
<feature type="region of interest" description="Disordered" evidence="1">
    <location>
        <begin position="83"/>
        <end position="107"/>
    </location>
</feature>
<dbReference type="AlphaFoldDB" id="A0A1T2L1P1"/>
<dbReference type="InterPro" id="IPR050570">
    <property type="entry name" value="Cell_wall_metabolism_enzyme"/>
</dbReference>
<dbReference type="PANTHER" id="PTHR21666:SF270">
    <property type="entry name" value="MUREIN HYDROLASE ACTIVATOR ENVC"/>
    <property type="match status" value="1"/>
</dbReference>
<evidence type="ECO:0000313" key="3">
    <source>
        <dbReference type="EMBL" id="OOZ38991.1"/>
    </source>
</evidence>
<evidence type="ECO:0000256" key="1">
    <source>
        <dbReference type="SAM" id="MobiDB-lite"/>
    </source>
</evidence>
<dbReference type="InterPro" id="IPR011055">
    <property type="entry name" value="Dup_hybrid_motif"/>
</dbReference>
<reference evidence="3 4" key="1">
    <citation type="submission" date="2016-11" db="EMBL/GenBank/DDBJ databases">
        <title>Mixed transmission modes and dynamic genome evolution in an obligate animal-bacterial symbiosis.</title>
        <authorList>
            <person name="Russell S.L."/>
            <person name="Corbett-Detig R.B."/>
            <person name="Cavanaugh C.M."/>
        </authorList>
    </citation>
    <scope>NUCLEOTIDE SEQUENCE [LARGE SCALE GENOMIC DNA]</scope>
    <source>
        <strain evidence="3">Sveles-Q1</strain>
    </source>
</reference>
<accession>A0A1T2L1P1</accession>
<dbReference type="OrthoDB" id="7063106at2"/>
<feature type="domain" description="M23ase beta-sheet core" evidence="2">
    <location>
        <begin position="104"/>
        <end position="205"/>
    </location>
</feature>
<organism evidence="3 4">
    <name type="scientific">Solemya pervernicosa gill symbiont</name>
    <dbReference type="NCBI Taxonomy" id="642797"/>
    <lineage>
        <taxon>Bacteria</taxon>
        <taxon>Pseudomonadati</taxon>
        <taxon>Pseudomonadota</taxon>
        <taxon>Gammaproteobacteria</taxon>
        <taxon>sulfur-oxidizing symbionts</taxon>
    </lineage>
</organism>
<evidence type="ECO:0000259" key="2">
    <source>
        <dbReference type="Pfam" id="PF01551"/>
    </source>
</evidence>
<gene>
    <name evidence="3" type="ORF">BOW53_13395</name>
</gene>
<dbReference type="CDD" id="cd12797">
    <property type="entry name" value="M23_peptidase"/>
    <property type="match status" value="1"/>
</dbReference>
<feature type="compositionally biased region" description="Basic residues" evidence="1">
    <location>
        <begin position="96"/>
        <end position="105"/>
    </location>
</feature>
<dbReference type="Proteomes" id="UP000191110">
    <property type="component" value="Unassembled WGS sequence"/>
</dbReference>
<protein>
    <recommendedName>
        <fullName evidence="2">M23ase beta-sheet core domain-containing protein</fullName>
    </recommendedName>
</protein>
<dbReference type="PANTHER" id="PTHR21666">
    <property type="entry name" value="PEPTIDASE-RELATED"/>
    <property type="match status" value="1"/>
</dbReference>
<dbReference type="Gene3D" id="2.70.70.10">
    <property type="entry name" value="Glucose Permease (Domain IIA)"/>
    <property type="match status" value="1"/>
</dbReference>
<dbReference type="SUPFAM" id="SSF51261">
    <property type="entry name" value="Duplicated hybrid motif"/>
    <property type="match status" value="1"/>
</dbReference>
<dbReference type="RefSeq" id="WP_078484596.1">
    <property type="nucleotide sequence ID" value="NZ_MPRL01000065.1"/>
</dbReference>
<dbReference type="InterPro" id="IPR016047">
    <property type="entry name" value="M23ase_b-sheet_dom"/>
</dbReference>